<dbReference type="SMART" id="SM00353">
    <property type="entry name" value="HLH"/>
    <property type="match status" value="1"/>
</dbReference>
<dbReference type="GO" id="GO:0032502">
    <property type="term" value="P:developmental process"/>
    <property type="evidence" value="ECO:0007669"/>
    <property type="project" value="TreeGrafter"/>
</dbReference>
<dbReference type="InterPro" id="IPR011598">
    <property type="entry name" value="bHLH_dom"/>
</dbReference>
<feature type="compositionally biased region" description="Basic residues" evidence="6">
    <location>
        <begin position="288"/>
        <end position="300"/>
    </location>
</feature>
<dbReference type="AlphaFoldDB" id="A0A182F7Q0"/>
<dbReference type="GO" id="GO:0000977">
    <property type="term" value="F:RNA polymerase II transcription regulatory region sequence-specific DNA binding"/>
    <property type="evidence" value="ECO:0007669"/>
    <property type="project" value="TreeGrafter"/>
</dbReference>
<dbReference type="Proteomes" id="UP000069272">
    <property type="component" value="Chromosome 2R"/>
</dbReference>
<evidence type="ECO:0000256" key="5">
    <source>
        <dbReference type="ARBA" id="ARBA00023242"/>
    </source>
</evidence>
<feature type="region of interest" description="Disordered" evidence="6">
    <location>
        <begin position="237"/>
        <end position="263"/>
    </location>
</feature>
<comment type="subcellular location">
    <subcellularLocation>
        <location evidence="1">Nucleus</location>
    </subcellularLocation>
</comment>
<feature type="region of interest" description="Disordered" evidence="6">
    <location>
        <begin position="62"/>
        <end position="199"/>
    </location>
</feature>
<protein>
    <submittedName>
        <fullName evidence="7">Uncharacterized protein</fullName>
    </submittedName>
</protein>
<proteinExistence type="predicted"/>
<dbReference type="CDD" id="cd11466">
    <property type="entry name" value="bHLH_TS_HAND"/>
    <property type="match status" value="1"/>
</dbReference>
<dbReference type="Gene3D" id="4.10.280.10">
    <property type="entry name" value="Helix-loop-helix DNA-binding domain"/>
    <property type="match status" value="1"/>
</dbReference>
<feature type="compositionally biased region" description="Low complexity" evidence="6">
    <location>
        <begin position="249"/>
        <end position="263"/>
    </location>
</feature>
<dbReference type="PANTHER" id="PTHR23349">
    <property type="entry name" value="BASIC HELIX-LOOP-HELIX TRANSCRIPTION FACTOR, TWIST"/>
    <property type="match status" value="1"/>
</dbReference>
<evidence type="ECO:0000313" key="8">
    <source>
        <dbReference type="Proteomes" id="UP000069272"/>
    </source>
</evidence>
<feature type="compositionally biased region" description="Polar residues" evidence="6">
    <location>
        <begin position="64"/>
        <end position="75"/>
    </location>
</feature>
<accession>A0A182F7Q0</accession>
<feature type="compositionally biased region" description="Low complexity" evidence="6">
    <location>
        <begin position="112"/>
        <end position="135"/>
    </location>
</feature>
<dbReference type="EnsemblMetazoa" id="AALB002515-RA">
    <property type="protein sequence ID" value="AALB002515-PA"/>
    <property type="gene ID" value="AALB002515"/>
</dbReference>
<dbReference type="VEuPathDB" id="VectorBase:AALB002515"/>
<dbReference type="RefSeq" id="XP_035777224.1">
    <property type="nucleotide sequence ID" value="XM_035921331.1"/>
</dbReference>
<dbReference type="PANTHER" id="PTHR23349:SF68">
    <property type="entry name" value="FI14601P"/>
    <property type="match status" value="1"/>
</dbReference>
<dbReference type="SUPFAM" id="SSF47459">
    <property type="entry name" value="HLH, helix-loop-helix DNA-binding domain"/>
    <property type="match status" value="1"/>
</dbReference>
<dbReference type="GO" id="GO:0046983">
    <property type="term" value="F:protein dimerization activity"/>
    <property type="evidence" value="ECO:0007669"/>
    <property type="project" value="InterPro"/>
</dbReference>
<keyword evidence="8" id="KW-1185">Reference proteome</keyword>
<dbReference type="VEuPathDB" id="VectorBase:AALB20_033282"/>
<evidence type="ECO:0000256" key="6">
    <source>
        <dbReference type="SAM" id="MobiDB-lite"/>
    </source>
</evidence>
<dbReference type="CTD" id="34379"/>
<dbReference type="GeneID" id="118458642"/>
<dbReference type="FunFam" id="4.10.280.10:FF:000010">
    <property type="entry name" value="Scleraxis bHLH transcription factor"/>
    <property type="match status" value="1"/>
</dbReference>
<feature type="compositionally biased region" description="Basic residues" evidence="6">
    <location>
        <begin position="167"/>
        <end position="192"/>
    </location>
</feature>
<evidence type="ECO:0000256" key="3">
    <source>
        <dbReference type="ARBA" id="ARBA00023125"/>
    </source>
</evidence>
<reference evidence="7 8" key="1">
    <citation type="journal article" date="2017" name="G3 (Bethesda)">
        <title>The Physical Genome Mapping of Anopheles albimanus Corrected Scaffold Misassemblies and Identified Interarm Rearrangements in Genus Anopheles.</title>
        <authorList>
            <person name="Artemov G.N."/>
            <person name="Peery A.N."/>
            <person name="Jiang X."/>
            <person name="Tu Z."/>
            <person name="Stegniy V.N."/>
            <person name="Sharakhova M.V."/>
            <person name="Sharakhov I.V."/>
        </authorList>
    </citation>
    <scope>NUCLEOTIDE SEQUENCE [LARGE SCALE GENOMIC DNA]</scope>
    <source>
        <strain evidence="7 8">ALBI9_A</strain>
    </source>
</reference>
<evidence type="ECO:0000256" key="2">
    <source>
        <dbReference type="ARBA" id="ARBA00023015"/>
    </source>
</evidence>
<evidence type="ECO:0000256" key="1">
    <source>
        <dbReference type="ARBA" id="ARBA00004123"/>
    </source>
</evidence>
<evidence type="ECO:0000313" key="7">
    <source>
        <dbReference type="EnsemblMetazoa" id="AALB002515-PA"/>
    </source>
</evidence>
<keyword evidence="4" id="KW-0804">Transcription</keyword>
<keyword evidence="3" id="KW-0238">DNA-binding</keyword>
<dbReference type="Pfam" id="PF00010">
    <property type="entry name" value="HLH"/>
    <property type="match status" value="1"/>
</dbReference>
<keyword evidence="5" id="KW-0539">Nucleus</keyword>
<reference evidence="7" key="2">
    <citation type="submission" date="2022-08" db="UniProtKB">
        <authorList>
            <consortium name="EnsemblMetazoa"/>
        </authorList>
    </citation>
    <scope>IDENTIFICATION</scope>
    <source>
        <strain evidence="7">STECLA/ALBI9_A</strain>
    </source>
</reference>
<dbReference type="STRING" id="7167.A0A182F7Q0"/>
<feature type="region of interest" description="Disordered" evidence="6">
    <location>
        <begin position="288"/>
        <end position="314"/>
    </location>
</feature>
<dbReference type="PROSITE" id="PS50888">
    <property type="entry name" value="BHLH"/>
    <property type="match status" value="1"/>
</dbReference>
<dbReference type="GO" id="GO:0000981">
    <property type="term" value="F:DNA-binding transcription factor activity, RNA polymerase II-specific"/>
    <property type="evidence" value="ECO:0007669"/>
    <property type="project" value="TreeGrafter"/>
</dbReference>
<dbReference type="GO" id="GO:0005634">
    <property type="term" value="C:nucleus"/>
    <property type="evidence" value="ECO:0007669"/>
    <property type="project" value="UniProtKB-SubCell"/>
</dbReference>
<dbReference type="InterPro" id="IPR036638">
    <property type="entry name" value="HLH_DNA-bd_sf"/>
</dbReference>
<dbReference type="InterPro" id="IPR050283">
    <property type="entry name" value="E-box_TF_Regulators"/>
</dbReference>
<sequence length="412" mass="44363">MYNKMSSFETASSDGDLCQPVCDPDPYYEANGGSYYTQLYPADSQNTGTQVITIMEEEGYWGSPCSSTNESQQADASLGPAHPGHHHRSSTAVSTIRLLSATHLTPLPPSCGDPSPSSCSSSSSSPSTSSSVSSSVYGHQQRHQLQPSLIGGYPCLRSPDADADRHQPHHPAHHHQQQHHQPHPPHTHHNHHQPSPVYDCPMVYEKNVNAYIADEGYYGGGNVTPMHVTSGGGTVLSMTGTTASDHHTSSSSASSSSSATSSSSSALLSSTVEAVPGTGVPIVRVVKRRNTANKKERRRTQSINSAYTSLRDRIPNVPNDTKLSKIKTLRLAISYIAHLLAVVNGNQDPSCDFRAELVPSSRKINAERRAQKSLLQSFPSNNGATGSEGRKIKGRTGWPQHVWALETKTSIK</sequence>
<evidence type="ECO:0000256" key="4">
    <source>
        <dbReference type="ARBA" id="ARBA00023163"/>
    </source>
</evidence>
<name>A0A182F7Q0_ANOAL</name>
<organism evidence="7 8">
    <name type="scientific">Anopheles albimanus</name>
    <name type="common">New world malaria mosquito</name>
    <dbReference type="NCBI Taxonomy" id="7167"/>
    <lineage>
        <taxon>Eukaryota</taxon>
        <taxon>Metazoa</taxon>
        <taxon>Ecdysozoa</taxon>
        <taxon>Arthropoda</taxon>
        <taxon>Hexapoda</taxon>
        <taxon>Insecta</taxon>
        <taxon>Pterygota</taxon>
        <taxon>Neoptera</taxon>
        <taxon>Endopterygota</taxon>
        <taxon>Diptera</taxon>
        <taxon>Nematocera</taxon>
        <taxon>Culicoidea</taxon>
        <taxon>Culicidae</taxon>
        <taxon>Anophelinae</taxon>
        <taxon>Anopheles</taxon>
    </lineage>
</organism>
<keyword evidence="2" id="KW-0805">Transcription regulation</keyword>